<feature type="region of interest" description="Disordered" evidence="1">
    <location>
        <begin position="1"/>
        <end position="49"/>
    </location>
</feature>
<gene>
    <name evidence="2" type="ORF">GCM10009741_68320</name>
</gene>
<reference evidence="2 3" key="1">
    <citation type="journal article" date="2019" name="Int. J. Syst. Evol. Microbiol.">
        <title>The Global Catalogue of Microorganisms (GCM) 10K type strain sequencing project: providing services to taxonomists for standard genome sequencing and annotation.</title>
        <authorList>
            <consortium name="The Broad Institute Genomics Platform"/>
            <consortium name="The Broad Institute Genome Sequencing Center for Infectious Disease"/>
            <person name="Wu L."/>
            <person name="Ma J."/>
        </authorList>
    </citation>
    <scope>NUCLEOTIDE SEQUENCE [LARGE SCALE GENOMIC DNA]</scope>
    <source>
        <strain evidence="2 3">JCM 14303</strain>
    </source>
</reference>
<protein>
    <submittedName>
        <fullName evidence="2">Uncharacterized protein</fullName>
    </submittedName>
</protein>
<dbReference type="Proteomes" id="UP001500363">
    <property type="component" value="Unassembled WGS sequence"/>
</dbReference>
<evidence type="ECO:0000313" key="3">
    <source>
        <dbReference type="Proteomes" id="UP001500363"/>
    </source>
</evidence>
<proteinExistence type="predicted"/>
<evidence type="ECO:0000256" key="1">
    <source>
        <dbReference type="SAM" id="MobiDB-lite"/>
    </source>
</evidence>
<keyword evidence="3" id="KW-1185">Reference proteome</keyword>
<evidence type="ECO:0000313" key="2">
    <source>
        <dbReference type="EMBL" id="GAA1554168.1"/>
    </source>
</evidence>
<name>A0ABN2C8F5_9ACTN</name>
<comment type="caution">
    <text evidence="2">The sequence shown here is derived from an EMBL/GenBank/DDBJ whole genome shotgun (WGS) entry which is preliminary data.</text>
</comment>
<accession>A0ABN2C8F5</accession>
<sequence>MARGHGEGPSKSSRRHGDPQQLAATDSPQRLNDHNDEITVPSNAQCDRNGENRYSLSLAIASASPLSVNPTAG</sequence>
<organism evidence="2 3">
    <name type="scientific">Kribbella lupini</name>
    <dbReference type="NCBI Taxonomy" id="291602"/>
    <lineage>
        <taxon>Bacteria</taxon>
        <taxon>Bacillati</taxon>
        <taxon>Actinomycetota</taxon>
        <taxon>Actinomycetes</taxon>
        <taxon>Propionibacteriales</taxon>
        <taxon>Kribbellaceae</taxon>
        <taxon>Kribbella</taxon>
    </lineage>
</organism>
<dbReference type="EMBL" id="BAAANC010000004">
    <property type="protein sequence ID" value="GAA1554168.1"/>
    <property type="molecule type" value="Genomic_DNA"/>
</dbReference>